<dbReference type="EMBL" id="LT635769">
    <property type="protein sequence ID" value="SGZ58219.1"/>
    <property type="molecule type" value="Genomic_DNA"/>
</dbReference>
<organism evidence="2 3">
    <name type="scientific">Sungouiella intermedia</name>
    <dbReference type="NCBI Taxonomy" id="45354"/>
    <lineage>
        <taxon>Eukaryota</taxon>
        <taxon>Fungi</taxon>
        <taxon>Dikarya</taxon>
        <taxon>Ascomycota</taxon>
        <taxon>Saccharomycotina</taxon>
        <taxon>Pichiomycetes</taxon>
        <taxon>Metschnikowiaceae</taxon>
        <taxon>Sungouiella</taxon>
    </lineage>
</organism>
<evidence type="ECO:0000256" key="1">
    <source>
        <dbReference type="SAM" id="Phobius"/>
    </source>
</evidence>
<keyword evidence="1" id="KW-1133">Transmembrane helix</keyword>
<name>A0A1L0C3X8_9ASCO</name>
<sequence>MLLDWEQVHINWTLFLPFFFLSAFYFLRPKKTLSRPTETKSESEFPKEIKTKAVLPDFKWDHKEPAKSYPFKDKEYKLTMGIRSFKPDDWLLIEDTYLDRIEEKTKLITNSHPAYDSDKDTEASTVFTSEIGDPAVRELYDVIIQYMCDKYPMYFKLNGDGTSVHNSITKEDIPATAGDIDTRKLLHLLTRTVEEDCIIMMPDETLDDPEFGNEYYFKAGVFAFAAGFDPRDKFNKPLTSIHEPIPGYQSILRTSMNRYFQRLQPCQFVGRANFSIQAHNKFYVDDDNKGYHLSEEEVRRAIPYEDLDFDKQVHYRSERQMLTRLPKTGAIVFTIRTYLHPFSDFKSQPEEVGQRLLGALEKFPDDMAKYKGLTKLAPAAIRYLKEFL</sequence>
<dbReference type="Proteomes" id="UP000182259">
    <property type="component" value="Chromosome VI"/>
</dbReference>
<keyword evidence="1" id="KW-0812">Transmembrane</keyword>
<feature type="transmembrane region" description="Helical" evidence="1">
    <location>
        <begin position="12"/>
        <end position="27"/>
    </location>
</feature>
<evidence type="ECO:0000313" key="3">
    <source>
        <dbReference type="Proteomes" id="UP000182259"/>
    </source>
</evidence>
<reference evidence="2 3" key="1">
    <citation type="submission" date="2016-10" db="EMBL/GenBank/DDBJ databases">
        <authorList>
            <person name="de Groot N.N."/>
        </authorList>
    </citation>
    <scope>NUCLEOTIDE SEQUENCE [LARGE SCALE GENOMIC DNA]</scope>
    <source>
        <strain evidence="2 3">PYCC 4715</strain>
    </source>
</reference>
<dbReference type="Pfam" id="PF11927">
    <property type="entry name" value="HODM_asu-like"/>
    <property type="match status" value="1"/>
</dbReference>
<gene>
    <name evidence="2" type="ORF">SAMEA4029009_CIC11G00000001309</name>
</gene>
<protein>
    <submittedName>
        <fullName evidence="2">CIC11C00000001309</fullName>
    </submittedName>
</protein>
<accession>A0A1L0C3X8</accession>
<keyword evidence="1" id="KW-0472">Membrane</keyword>
<dbReference type="InterPro" id="IPR021848">
    <property type="entry name" value="HODM_asu-like"/>
</dbReference>
<evidence type="ECO:0000313" key="2">
    <source>
        <dbReference type="EMBL" id="SGZ58219.1"/>
    </source>
</evidence>
<dbReference type="AlphaFoldDB" id="A0A1L0C3X8"/>
<proteinExistence type="predicted"/>